<dbReference type="EC" id="2.4.2.21" evidence="3"/>
<evidence type="ECO:0000256" key="5">
    <source>
        <dbReference type="ARBA" id="ARBA00022573"/>
    </source>
</evidence>
<dbReference type="Gene3D" id="1.10.1610.10">
    <property type="match status" value="3"/>
</dbReference>
<reference evidence="11 12" key="1">
    <citation type="submission" date="2023-04" db="EMBL/GenBank/DDBJ databases">
        <title>Genome Sequence of Selenomonas sputigena ATCC 33150.</title>
        <authorList>
            <person name="Miller D.P."/>
            <person name="Anvari S."/>
            <person name="Polson S.W."/>
            <person name="Macdonald M."/>
            <person name="Mcdowell J.V."/>
        </authorList>
    </citation>
    <scope>NUCLEOTIDE SEQUENCE [LARGE SCALE GENOMIC DNA]</scope>
    <source>
        <strain evidence="11 12">ATCC 33150</strain>
    </source>
</reference>
<feature type="compositionally biased region" description="Low complexity" evidence="10">
    <location>
        <begin position="7"/>
        <end position="22"/>
    </location>
</feature>
<dbReference type="RefSeq" id="WP_368847960.1">
    <property type="nucleotide sequence ID" value="NZ_CP194411.1"/>
</dbReference>
<evidence type="ECO:0000256" key="8">
    <source>
        <dbReference type="ARBA" id="ARBA00030686"/>
    </source>
</evidence>
<protein>
    <recommendedName>
        <fullName evidence="4">Nicotinate-nucleotide--dimethylbenzimidazole phosphoribosyltransferase</fullName>
        <ecNumber evidence="3">2.4.2.21</ecNumber>
    </recommendedName>
    <alternativeName>
        <fullName evidence="8">N(1)-alpha-phosphoribosyltransferase</fullName>
    </alternativeName>
</protein>
<evidence type="ECO:0000256" key="6">
    <source>
        <dbReference type="ARBA" id="ARBA00022676"/>
    </source>
</evidence>
<dbReference type="PANTHER" id="PTHR43463:SF1">
    <property type="entry name" value="NICOTINATE-NUCLEOTIDE--DIMETHYLBENZIMIDAZOLE PHOSPHORIBOSYLTRANSFERASE"/>
    <property type="match status" value="1"/>
</dbReference>
<dbReference type="SUPFAM" id="SSF52733">
    <property type="entry name" value="Nicotinate mononucleotide:5,6-dimethylbenzimidazole phosphoribosyltransferase (CobT)"/>
    <property type="match status" value="2"/>
</dbReference>
<comment type="pathway">
    <text evidence="1">Nucleoside biosynthesis; alpha-ribazole biosynthesis; alpha-ribazole from 5,6-dimethylbenzimidazole: step 1/2.</text>
</comment>
<proteinExistence type="inferred from homology"/>
<dbReference type="InterPro" id="IPR036087">
    <property type="entry name" value="Nict_dMeBzImd_PRibTrfase_sf"/>
</dbReference>
<dbReference type="Pfam" id="PF02277">
    <property type="entry name" value="DBI_PRT"/>
    <property type="match status" value="3"/>
</dbReference>
<evidence type="ECO:0000256" key="4">
    <source>
        <dbReference type="ARBA" id="ARBA00015486"/>
    </source>
</evidence>
<dbReference type="Proteomes" id="UP001559623">
    <property type="component" value="Unassembled WGS sequence"/>
</dbReference>
<dbReference type="Gene3D" id="3.40.50.10210">
    <property type="match status" value="1"/>
</dbReference>
<accession>A0ABV3X9L0</accession>
<evidence type="ECO:0000256" key="10">
    <source>
        <dbReference type="SAM" id="MobiDB-lite"/>
    </source>
</evidence>
<dbReference type="NCBIfam" id="NF000996">
    <property type="entry name" value="PRK00105.1"/>
    <property type="match status" value="1"/>
</dbReference>
<evidence type="ECO:0000256" key="3">
    <source>
        <dbReference type="ARBA" id="ARBA00011991"/>
    </source>
</evidence>
<evidence type="ECO:0000256" key="9">
    <source>
        <dbReference type="ARBA" id="ARBA00047340"/>
    </source>
</evidence>
<sequence>MSRRETPASAHAAGSTAPPAAGRLLKDTLAAVEPPDREAGESLRQALAARLGDTSRLGALTDMLGRYAAATRSTPAALAKPPKCTIISCADHGVAAMNLSAYPPETTAQMTANYLLSKGAVANAMANFAGSRLLVADLGIRVPLPPLPGLLDCRIAPGTKNAAKGAAMTREEAVRALETGIGLAEECFAKGCRCFLPGEMGIANTTSSAAIAAALCGLTPEAATGRGTNISDERLKIKIEVVRRILEVNRPDPTDGLDVLQKVGGFELGCIAGIILGAARRHAIVILDGFNTGAAALIAQVLAPEATGYLLPSHLAAEPAHAAILKKLGLTPCMDMRFRLGEATGSSLVADFLDAAIDACRSVLAGGREANTERHAHARQRQYAAPAEHASDTMPLPQHRTGSESAPYDNAVRALPPLETAAMEACQKRIDSLAKPICSLGRLEELAVRLAGVTGLARPPKGAKRALLVFCTDEIAPLQRRLQDTFAAHAQAPVTIAPLDPALSIDEAYAFGYERAKKLAENTPLLGLALAEAPNDACGTKSRLLREALAHANGSPADEAADFLSRLPASLRAETAALCGAVCAAARCRSFIILDDPATELIAHCIERLHPELRPYILHVQPAWLALEIAGGAGIVACLGMRLVDAALHMLNDMKTFAEAAVTVANDGPGKGRQGGEEKGLST</sequence>
<dbReference type="GO" id="GO:0008939">
    <property type="term" value="F:nicotinate-nucleotide-dimethylbenzimidazole phosphoribosyltransferase activity"/>
    <property type="evidence" value="ECO:0007669"/>
    <property type="project" value="UniProtKB-EC"/>
</dbReference>
<comment type="catalytic activity">
    <reaction evidence="9">
        <text>5,6-dimethylbenzimidazole + nicotinate beta-D-ribonucleotide = alpha-ribazole 5'-phosphate + nicotinate + H(+)</text>
        <dbReference type="Rhea" id="RHEA:11196"/>
        <dbReference type="ChEBI" id="CHEBI:15378"/>
        <dbReference type="ChEBI" id="CHEBI:15890"/>
        <dbReference type="ChEBI" id="CHEBI:32544"/>
        <dbReference type="ChEBI" id="CHEBI:57502"/>
        <dbReference type="ChEBI" id="CHEBI:57918"/>
        <dbReference type="EC" id="2.4.2.21"/>
    </reaction>
</comment>
<evidence type="ECO:0000256" key="2">
    <source>
        <dbReference type="ARBA" id="ARBA00007110"/>
    </source>
</evidence>
<organism evidence="11 12">
    <name type="scientific">Selenomonas sputigena</name>
    <dbReference type="NCBI Taxonomy" id="69823"/>
    <lineage>
        <taxon>Bacteria</taxon>
        <taxon>Bacillati</taxon>
        <taxon>Bacillota</taxon>
        <taxon>Negativicutes</taxon>
        <taxon>Selenomonadales</taxon>
        <taxon>Selenomonadaceae</taxon>
        <taxon>Selenomonas</taxon>
    </lineage>
</organism>
<keyword evidence="12" id="KW-1185">Reference proteome</keyword>
<feature type="region of interest" description="Disordered" evidence="10">
    <location>
        <begin position="1"/>
        <end position="24"/>
    </location>
</feature>
<evidence type="ECO:0000313" key="12">
    <source>
        <dbReference type="Proteomes" id="UP001559623"/>
    </source>
</evidence>
<feature type="region of interest" description="Disordered" evidence="10">
    <location>
        <begin position="371"/>
        <end position="408"/>
    </location>
</feature>
<dbReference type="InterPro" id="IPR023195">
    <property type="entry name" value="Nict_dMeBzImd_PRibTrfase_N"/>
</dbReference>
<dbReference type="InterPro" id="IPR003200">
    <property type="entry name" value="Nict_dMeBzImd_PRibTrfase"/>
</dbReference>
<dbReference type="EMBL" id="JARVLH010000009">
    <property type="protein sequence ID" value="MEX5286242.1"/>
    <property type="molecule type" value="Genomic_DNA"/>
</dbReference>
<keyword evidence="6 11" id="KW-0328">Glycosyltransferase</keyword>
<comment type="caution">
    <text evidence="11">The sequence shown here is derived from an EMBL/GenBank/DDBJ whole genome shotgun (WGS) entry which is preliminary data.</text>
</comment>
<keyword evidence="5" id="KW-0169">Cobalamin biosynthesis</keyword>
<gene>
    <name evidence="11" type="ORF">QCO44_11535</name>
</gene>
<evidence type="ECO:0000256" key="1">
    <source>
        <dbReference type="ARBA" id="ARBA00005049"/>
    </source>
</evidence>
<comment type="similarity">
    <text evidence="2">Belongs to the CobT family.</text>
</comment>
<dbReference type="PANTHER" id="PTHR43463">
    <property type="entry name" value="NICOTINATE-NUCLEOTIDE--DIMETHYLBENZIMIDAZOLE PHOSPHORIBOSYLTRANSFERASE"/>
    <property type="match status" value="1"/>
</dbReference>
<evidence type="ECO:0000313" key="11">
    <source>
        <dbReference type="EMBL" id="MEX5286242.1"/>
    </source>
</evidence>
<dbReference type="CDD" id="cd02439">
    <property type="entry name" value="DMB-PRT_CobT"/>
    <property type="match status" value="1"/>
</dbReference>
<keyword evidence="7 11" id="KW-0808">Transferase</keyword>
<name>A0ABV3X9L0_9FIRM</name>
<evidence type="ECO:0000256" key="7">
    <source>
        <dbReference type="ARBA" id="ARBA00022679"/>
    </source>
</evidence>